<organism evidence="2">
    <name type="scientific">mine drainage metagenome</name>
    <dbReference type="NCBI Taxonomy" id="410659"/>
    <lineage>
        <taxon>unclassified sequences</taxon>
        <taxon>metagenomes</taxon>
        <taxon>ecological metagenomes</taxon>
    </lineage>
</organism>
<evidence type="ECO:0000259" key="1">
    <source>
        <dbReference type="Pfam" id="PF01636"/>
    </source>
</evidence>
<dbReference type="AlphaFoldDB" id="A0A1J5PIF8"/>
<dbReference type="SUPFAM" id="SSF56112">
    <property type="entry name" value="Protein kinase-like (PK-like)"/>
    <property type="match status" value="1"/>
</dbReference>
<proteinExistence type="predicted"/>
<dbReference type="Gene3D" id="3.90.1200.10">
    <property type="match status" value="1"/>
</dbReference>
<dbReference type="InterPro" id="IPR011009">
    <property type="entry name" value="Kinase-like_dom_sf"/>
</dbReference>
<sequence length="368" mass="41678">MTWKALYANRQQPLLVPCDLPQARRAIAFFVRNPLLRLWGNLLLTLDRWLPRAQLLPKVRIDRFPHQAMFGGSSADGTSLFCGIPGPLQKLILYCPESRGGPGAVAKIALQKSADKAIAHETYWLLKLNRSPSISRCMPRLLMQGTLGSNRHYFSMLSLPQGFSPKLFGKPHDEFLHLLARPNPEAGSWNQSQAYVRLYQRTHATLPLVEEKLRLLWLDSLAEIDSLIGRAVLPTCIIHGDFAPWNLRQIDGELFLFDWEFTEEVGNPLLDFLHFHLIPLALQRWPLRATAMPTLLGKAALYADRQFGSDSGVAAAGGAMLLHYLLDTLTFYVAASGHMDYTHPVLRTYSRLLEQRKQWLPNLTVQPR</sequence>
<dbReference type="InterPro" id="IPR002575">
    <property type="entry name" value="Aminoglycoside_PTrfase"/>
</dbReference>
<dbReference type="EMBL" id="MLJW01003755">
    <property type="protein sequence ID" value="OIQ71385.1"/>
    <property type="molecule type" value="Genomic_DNA"/>
</dbReference>
<gene>
    <name evidence="2" type="ORF">GALL_469990</name>
</gene>
<reference evidence="2" key="1">
    <citation type="submission" date="2016-10" db="EMBL/GenBank/DDBJ databases">
        <title>Sequence of Gallionella enrichment culture.</title>
        <authorList>
            <person name="Poehlein A."/>
            <person name="Muehling M."/>
            <person name="Daniel R."/>
        </authorList>
    </citation>
    <scope>NUCLEOTIDE SEQUENCE</scope>
</reference>
<dbReference type="Pfam" id="PF01636">
    <property type="entry name" value="APH"/>
    <property type="match status" value="1"/>
</dbReference>
<name>A0A1J5PIF8_9ZZZZ</name>
<protein>
    <recommendedName>
        <fullName evidence="1">Aminoglycoside phosphotransferase domain-containing protein</fullName>
    </recommendedName>
</protein>
<feature type="domain" description="Aminoglycoside phosphotransferase" evidence="1">
    <location>
        <begin position="188"/>
        <end position="276"/>
    </location>
</feature>
<comment type="caution">
    <text evidence="2">The sequence shown here is derived from an EMBL/GenBank/DDBJ whole genome shotgun (WGS) entry which is preliminary data.</text>
</comment>
<evidence type="ECO:0000313" key="2">
    <source>
        <dbReference type="EMBL" id="OIQ71385.1"/>
    </source>
</evidence>
<accession>A0A1J5PIF8</accession>